<keyword evidence="4" id="KW-1185">Reference proteome</keyword>
<dbReference type="EMBL" id="JMCB01000013">
    <property type="protein sequence ID" value="KFE64652.1"/>
    <property type="molecule type" value="Genomic_DNA"/>
</dbReference>
<evidence type="ECO:0000313" key="3">
    <source>
        <dbReference type="EMBL" id="KFE64652.1"/>
    </source>
</evidence>
<comment type="caution">
    <text evidence="3">The sequence shown here is derived from an EMBL/GenBank/DDBJ whole genome shotgun (WGS) entry which is preliminary data.</text>
</comment>
<dbReference type="Proteomes" id="UP000028725">
    <property type="component" value="Unassembled WGS sequence"/>
</dbReference>
<evidence type="ECO:0000256" key="2">
    <source>
        <dbReference type="SAM" id="SignalP"/>
    </source>
</evidence>
<feature type="signal peptide" evidence="2">
    <location>
        <begin position="1"/>
        <end position="19"/>
    </location>
</feature>
<protein>
    <submittedName>
        <fullName evidence="3">Putative lipoprotein</fullName>
    </submittedName>
</protein>
<feature type="compositionally biased region" description="Basic and acidic residues" evidence="1">
    <location>
        <begin position="246"/>
        <end position="257"/>
    </location>
</feature>
<evidence type="ECO:0000313" key="4">
    <source>
        <dbReference type="Proteomes" id="UP000028725"/>
    </source>
</evidence>
<keyword evidence="2" id="KW-0732">Signal</keyword>
<dbReference type="AlphaFoldDB" id="A0A085WAD9"/>
<proteinExistence type="predicted"/>
<sequence length="688" mass="73966">MMKRWLLVAALGAAGCYSADGNISAENTNPSGLSSFKVDVKSLKAIDKTTGASSALTLVGSCLARYDNNPNAVPAAEKGTASCPYSIPKGPVDLELAITALNSKGEPLNTFTGPVSFRVTPGDLTGTYDRRWTMLTDGVGTGTVRVSHLYGDVRAWVQHEPPQVDFFDGGVAGDPSLLPPPNSGPYSYATGLTAPIAFEEPTLGKIQEPEDPGNNRNSPFAGQFLTVGRKPESGSPLVQSCPPGYDARDPSKKDPNDGKLMTMVVTGLDPGGFFVTDMTACRVREFTGAGSNVRTPEPDGFLPGTYGSIYIYNYSFPEGLYPGDLLWTISGSVQDFAATTQLTFPAWVIRERVRELPPTEWEKYLKQVPVPEINLRFCGLDNAVNPYITDSLCGYAYGNMKMESLESALVKLRRVKFPEVFKNCDANGNGTVPFFCPGSGGTSYRACAEDTPGDPDVPERQCNIDCTVGLGEFAGKVCSERSTYNAFNQFVVELSGPGPRVAGLDSTLDKRTQVIKVSTTASVRTTTAISAGINGPSQVRVWCDTPVRMKFGNASVTATIDDFPLAPNARTERTMTGSEQYVAFIADGDLQGRGECHVALNSRTRINVVTRDAIPDLQVDCNPADADTDKAKQCRLLREATFNVTGHLRQVSAARPRWIVIPRDVDDVCCFPGPEGACPRPIEQCAAE</sequence>
<feature type="chain" id="PRO_5001799519" evidence="2">
    <location>
        <begin position="20"/>
        <end position="688"/>
    </location>
</feature>
<name>A0A085WAD9_9BACT</name>
<organism evidence="3 4">
    <name type="scientific">Hyalangium minutum</name>
    <dbReference type="NCBI Taxonomy" id="394096"/>
    <lineage>
        <taxon>Bacteria</taxon>
        <taxon>Pseudomonadati</taxon>
        <taxon>Myxococcota</taxon>
        <taxon>Myxococcia</taxon>
        <taxon>Myxococcales</taxon>
        <taxon>Cystobacterineae</taxon>
        <taxon>Archangiaceae</taxon>
        <taxon>Hyalangium</taxon>
    </lineage>
</organism>
<accession>A0A085WAD9</accession>
<reference evidence="3 4" key="1">
    <citation type="submission" date="2014-04" db="EMBL/GenBank/DDBJ databases">
        <title>Genome assembly of Hyalangium minutum DSM 14724.</title>
        <authorList>
            <person name="Sharma G."/>
            <person name="Subramanian S."/>
        </authorList>
    </citation>
    <scope>NUCLEOTIDE SEQUENCE [LARGE SCALE GENOMIC DNA]</scope>
    <source>
        <strain evidence="3 4">DSM 14724</strain>
    </source>
</reference>
<feature type="region of interest" description="Disordered" evidence="1">
    <location>
        <begin position="206"/>
        <end position="258"/>
    </location>
</feature>
<dbReference type="PATRIC" id="fig|394096.3.peg.6007"/>
<dbReference type="PROSITE" id="PS51257">
    <property type="entry name" value="PROKAR_LIPOPROTEIN"/>
    <property type="match status" value="1"/>
</dbReference>
<evidence type="ECO:0000256" key="1">
    <source>
        <dbReference type="SAM" id="MobiDB-lite"/>
    </source>
</evidence>
<gene>
    <name evidence="3" type="ORF">DB31_1670</name>
</gene>
<keyword evidence="3" id="KW-0449">Lipoprotein</keyword>
<dbReference type="STRING" id="394096.DB31_1670"/>